<protein>
    <recommendedName>
        <fullName evidence="1">DUF6385 domain-containing protein</fullName>
    </recommendedName>
</protein>
<dbReference type="RefSeq" id="WP_317978729.1">
    <property type="nucleotide sequence ID" value="NZ_BTCL01000002.1"/>
</dbReference>
<proteinExistence type="predicted"/>
<name>A0ABQ6NEB8_9BACL</name>
<keyword evidence="3" id="KW-1185">Reference proteome</keyword>
<dbReference type="InterPro" id="IPR045965">
    <property type="entry name" value="DUF6385"/>
</dbReference>
<accession>A0ABQ6NEB8</accession>
<feature type="domain" description="DUF6385" evidence="1">
    <location>
        <begin position="10"/>
        <end position="84"/>
    </location>
</feature>
<dbReference type="Proteomes" id="UP001285921">
    <property type="component" value="Unassembled WGS sequence"/>
</dbReference>
<reference evidence="2 3" key="1">
    <citation type="submission" date="2023-05" db="EMBL/GenBank/DDBJ databases">
        <title>Draft genome of Paenibacillus sp. CCS26.</title>
        <authorList>
            <person name="Akita H."/>
            <person name="Shinto Y."/>
            <person name="Kimura Z."/>
        </authorList>
    </citation>
    <scope>NUCLEOTIDE SEQUENCE [LARGE SCALE GENOMIC DNA]</scope>
    <source>
        <strain evidence="2 3">CCS26</strain>
    </source>
</reference>
<organism evidence="2 3">
    <name type="scientific">Paenibacillus glycanilyticus</name>
    <dbReference type="NCBI Taxonomy" id="126569"/>
    <lineage>
        <taxon>Bacteria</taxon>
        <taxon>Bacillati</taxon>
        <taxon>Bacillota</taxon>
        <taxon>Bacilli</taxon>
        <taxon>Bacillales</taxon>
        <taxon>Paenibacillaceae</taxon>
        <taxon>Paenibacillus</taxon>
    </lineage>
</organism>
<dbReference type="EMBL" id="BTCL01000002">
    <property type="protein sequence ID" value="GMK43430.1"/>
    <property type="molecule type" value="Genomic_DNA"/>
</dbReference>
<sequence>MPKQDTALDLVFSYAVLNRGENAAVVRLEVGPNGVDFASDYESVVEPGGMAIMTPSRFMHFTRLSIRSQQPGAPTLIQVYYQAQRARMTPVHEFHFLRENR</sequence>
<comment type="caution">
    <text evidence="2">The sequence shown here is derived from an EMBL/GenBank/DDBJ whole genome shotgun (WGS) entry which is preliminary data.</text>
</comment>
<evidence type="ECO:0000259" key="1">
    <source>
        <dbReference type="Pfam" id="PF19912"/>
    </source>
</evidence>
<gene>
    <name evidence="2" type="ORF">PghCCS26_05570</name>
</gene>
<evidence type="ECO:0000313" key="3">
    <source>
        <dbReference type="Proteomes" id="UP001285921"/>
    </source>
</evidence>
<evidence type="ECO:0000313" key="2">
    <source>
        <dbReference type="EMBL" id="GMK43430.1"/>
    </source>
</evidence>
<dbReference type="Pfam" id="PF19912">
    <property type="entry name" value="DUF6385"/>
    <property type="match status" value="1"/>
</dbReference>